<keyword evidence="2" id="KW-1185">Reference proteome</keyword>
<organism evidence="1 2">
    <name type="scientific">Kaustia mangrovi</name>
    <dbReference type="NCBI Taxonomy" id="2593653"/>
    <lineage>
        <taxon>Bacteria</taxon>
        <taxon>Pseudomonadati</taxon>
        <taxon>Pseudomonadota</taxon>
        <taxon>Alphaproteobacteria</taxon>
        <taxon>Hyphomicrobiales</taxon>
        <taxon>Parvibaculaceae</taxon>
        <taxon>Kaustia</taxon>
    </lineage>
</organism>
<dbReference type="Proteomes" id="UP000593594">
    <property type="component" value="Chromosome"/>
</dbReference>
<proteinExistence type="predicted"/>
<dbReference type="EMBL" id="CP058214">
    <property type="protein sequence ID" value="QPC43686.1"/>
    <property type="molecule type" value="Genomic_DNA"/>
</dbReference>
<accession>A0A7S8C5G4</accession>
<evidence type="ECO:0000313" key="1">
    <source>
        <dbReference type="EMBL" id="QPC43686.1"/>
    </source>
</evidence>
<gene>
    <name evidence="1" type="ORF">HW532_13910</name>
</gene>
<sequence length="231" mass="24452">MTRRGKPARTAGLMAAGAAIALASVCLGGLHLVELSRAYRTVDIAYDETPATAGLWLRDRAAALDGDTDALADLVALRLTLQPIAPRYSLIRAFLSAAYWDRLDPDPAARAALREAVLRGAERALATAPGDGGLWLLASVLRTQAAGFDDEAASYLGASYVFAPKELPIALPRLAFSATLWPALPEDLRRATETNATVIATMEPRMGEEIARLFAGSGADLGALPEPAREE</sequence>
<dbReference type="KEGG" id="kmn:HW532_13910"/>
<protein>
    <submittedName>
        <fullName evidence="1">Uncharacterized protein</fullName>
    </submittedName>
</protein>
<evidence type="ECO:0000313" key="2">
    <source>
        <dbReference type="Proteomes" id="UP000593594"/>
    </source>
</evidence>
<dbReference type="AlphaFoldDB" id="A0A7S8C5G4"/>
<dbReference type="RefSeq" id="WP_213161049.1">
    <property type="nucleotide sequence ID" value="NZ_CP058214.1"/>
</dbReference>
<reference evidence="1 2" key="1">
    <citation type="submission" date="2020-06" db="EMBL/GenBank/DDBJ databases">
        <title>Genome sequence of 2 isolates from Red Sea Mangroves.</title>
        <authorList>
            <person name="Sefrji F."/>
            <person name="Michoud G."/>
            <person name="Merlino G."/>
            <person name="Daffonchio D."/>
        </authorList>
    </citation>
    <scope>NUCLEOTIDE SEQUENCE [LARGE SCALE GENOMIC DNA]</scope>
    <source>
        <strain evidence="1 2">R1DC25</strain>
    </source>
</reference>
<name>A0A7S8C5G4_9HYPH</name>